<dbReference type="EMBL" id="JACMSF010000025">
    <property type="protein sequence ID" value="MBC2904435.1"/>
    <property type="molecule type" value="Genomic_DNA"/>
</dbReference>
<dbReference type="PROSITE" id="PS01081">
    <property type="entry name" value="HTH_TETR_1"/>
    <property type="match status" value="1"/>
</dbReference>
<evidence type="ECO:0000256" key="3">
    <source>
        <dbReference type="ARBA" id="ARBA00023163"/>
    </source>
</evidence>
<keyword evidence="2 4" id="KW-0238">DNA-binding</keyword>
<dbReference type="Proteomes" id="UP000584670">
    <property type="component" value="Unassembled WGS sequence"/>
</dbReference>
<dbReference type="InterPro" id="IPR009057">
    <property type="entry name" value="Homeodomain-like_sf"/>
</dbReference>
<sequence length="173" mass="17952">MFRTRGYDATSMGDIAEHAGVTKAALYRHVSSKAELLHAVTGPMRAAVLTLLGSSAQARDRGVDMLAGLLRGLADVAADDPAGHALLWATRGTPAGDDRDSACREAVFRRLVDLLEQAVAEGDIRDDIAPRLIARLLLGAVAGANCLPGEPVSPSRSAVDALFGGLRPTSVAG</sequence>
<dbReference type="PANTHER" id="PTHR30055:SF234">
    <property type="entry name" value="HTH-TYPE TRANSCRIPTIONAL REGULATOR BETI"/>
    <property type="match status" value="1"/>
</dbReference>
<dbReference type="InterPro" id="IPR001647">
    <property type="entry name" value="HTH_TetR"/>
</dbReference>
<dbReference type="GO" id="GO:0000976">
    <property type="term" value="F:transcription cis-regulatory region binding"/>
    <property type="evidence" value="ECO:0007669"/>
    <property type="project" value="TreeGrafter"/>
</dbReference>
<dbReference type="Gene3D" id="1.10.357.10">
    <property type="entry name" value="Tetracycline Repressor, domain 2"/>
    <property type="match status" value="1"/>
</dbReference>
<dbReference type="Pfam" id="PF00440">
    <property type="entry name" value="TetR_N"/>
    <property type="match status" value="1"/>
</dbReference>
<dbReference type="PROSITE" id="PS50977">
    <property type="entry name" value="HTH_TETR_2"/>
    <property type="match status" value="1"/>
</dbReference>
<dbReference type="PANTHER" id="PTHR30055">
    <property type="entry name" value="HTH-TYPE TRANSCRIPTIONAL REGULATOR RUTR"/>
    <property type="match status" value="1"/>
</dbReference>
<accession>A0A7X1MD81</accession>
<proteinExistence type="predicted"/>
<organism evidence="6 7">
    <name type="scientific">Streptomyces cupreus</name>
    <dbReference type="NCBI Taxonomy" id="2759956"/>
    <lineage>
        <taxon>Bacteria</taxon>
        <taxon>Bacillati</taxon>
        <taxon>Actinomycetota</taxon>
        <taxon>Actinomycetes</taxon>
        <taxon>Kitasatosporales</taxon>
        <taxon>Streptomycetaceae</taxon>
        <taxon>Streptomyces</taxon>
    </lineage>
</organism>
<keyword evidence="1" id="KW-0805">Transcription regulation</keyword>
<evidence type="ECO:0000259" key="5">
    <source>
        <dbReference type="PROSITE" id="PS50977"/>
    </source>
</evidence>
<dbReference type="AlphaFoldDB" id="A0A7X1MD81"/>
<dbReference type="InterPro" id="IPR023772">
    <property type="entry name" value="DNA-bd_HTH_TetR-type_CS"/>
</dbReference>
<comment type="caution">
    <text evidence="6">The sequence shown here is derived from an EMBL/GenBank/DDBJ whole genome shotgun (WGS) entry which is preliminary data.</text>
</comment>
<evidence type="ECO:0000313" key="6">
    <source>
        <dbReference type="EMBL" id="MBC2904435.1"/>
    </source>
</evidence>
<evidence type="ECO:0000313" key="7">
    <source>
        <dbReference type="Proteomes" id="UP000584670"/>
    </source>
</evidence>
<reference evidence="6 7" key="1">
    <citation type="submission" date="2020-08" db="EMBL/GenBank/DDBJ databases">
        <title>Streptomyces sp. PSKA01 genome sequencing and assembly.</title>
        <authorList>
            <person name="Mandal S."/>
            <person name="Maiti P.K."/>
            <person name="Das P."/>
        </authorList>
    </citation>
    <scope>NUCLEOTIDE SEQUENCE [LARGE SCALE GENOMIC DNA]</scope>
    <source>
        <strain evidence="6 7">PSKA01</strain>
    </source>
</reference>
<dbReference type="SUPFAM" id="SSF48498">
    <property type="entry name" value="Tetracyclin repressor-like, C-terminal domain"/>
    <property type="match status" value="1"/>
</dbReference>
<dbReference type="InterPro" id="IPR050109">
    <property type="entry name" value="HTH-type_TetR-like_transc_reg"/>
</dbReference>
<protein>
    <submittedName>
        <fullName evidence="6">Helix-turn-helix transcriptional regulator</fullName>
    </submittedName>
</protein>
<gene>
    <name evidence="6" type="ORF">H4N64_23065</name>
</gene>
<evidence type="ECO:0000256" key="4">
    <source>
        <dbReference type="PROSITE-ProRule" id="PRU00335"/>
    </source>
</evidence>
<dbReference type="GO" id="GO:0003700">
    <property type="term" value="F:DNA-binding transcription factor activity"/>
    <property type="evidence" value="ECO:0007669"/>
    <property type="project" value="TreeGrafter"/>
</dbReference>
<name>A0A7X1MD81_9ACTN</name>
<evidence type="ECO:0000256" key="1">
    <source>
        <dbReference type="ARBA" id="ARBA00023015"/>
    </source>
</evidence>
<feature type="DNA-binding region" description="H-T-H motif" evidence="4">
    <location>
        <begin position="11"/>
        <end position="30"/>
    </location>
</feature>
<dbReference type="InterPro" id="IPR036271">
    <property type="entry name" value="Tet_transcr_reg_TetR-rel_C_sf"/>
</dbReference>
<dbReference type="SUPFAM" id="SSF46689">
    <property type="entry name" value="Homeodomain-like"/>
    <property type="match status" value="1"/>
</dbReference>
<keyword evidence="7" id="KW-1185">Reference proteome</keyword>
<dbReference type="Gene3D" id="1.10.10.60">
    <property type="entry name" value="Homeodomain-like"/>
    <property type="match status" value="1"/>
</dbReference>
<feature type="domain" description="HTH tetR-type" evidence="5">
    <location>
        <begin position="1"/>
        <end position="48"/>
    </location>
</feature>
<evidence type="ECO:0000256" key="2">
    <source>
        <dbReference type="ARBA" id="ARBA00023125"/>
    </source>
</evidence>
<keyword evidence="3" id="KW-0804">Transcription</keyword>